<feature type="compositionally biased region" description="Low complexity" evidence="8">
    <location>
        <begin position="465"/>
        <end position="475"/>
    </location>
</feature>
<feature type="compositionally biased region" description="Basic and acidic residues" evidence="8">
    <location>
        <begin position="234"/>
        <end position="243"/>
    </location>
</feature>
<feature type="region of interest" description="Disordered" evidence="8">
    <location>
        <begin position="1"/>
        <end position="66"/>
    </location>
</feature>
<feature type="compositionally biased region" description="Basic and acidic residues" evidence="8">
    <location>
        <begin position="404"/>
        <end position="416"/>
    </location>
</feature>
<name>A0AAD5HC93_UMBRA</name>
<dbReference type="GO" id="GO:0001096">
    <property type="term" value="F:TFIIF-class transcription factor complex binding"/>
    <property type="evidence" value="ECO:0007669"/>
    <property type="project" value="TreeGrafter"/>
</dbReference>
<gene>
    <name evidence="9" type="ORF">K450DRAFT_252600</name>
</gene>
<evidence type="ECO:0000256" key="6">
    <source>
        <dbReference type="ARBA" id="ARBA00023242"/>
    </source>
</evidence>
<dbReference type="GO" id="GO:0005674">
    <property type="term" value="C:transcription factor TFIIF complex"/>
    <property type="evidence" value="ECO:0007669"/>
    <property type="project" value="TreeGrafter"/>
</dbReference>
<comment type="function">
    <text evidence="7">TFIIF is a general transcription initiation factor that binds to RNA polymerase II and helps to recruit it to the initiation complex in collaboration with TFIIB. It promotes transcription elongation.</text>
</comment>
<accession>A0AAD5HC93</accession>
<keyword evidence="10" id="KW-1185">Reference proteome</keyword>
<keyword evidence="6 7" id="KW-0539">Nucleus</keyword>
<feature type="compositionally biased region" description="Low complexity" evidence="8">
    <location>
        <begin position="529"/>
        <end position="540"/>
    </location>
</feature>
<reference evidence="9" key="1">
    <citation type="submission" date="2021-06" db="EMBL/GenBank/DDBJ databases">
        <authorList>
            <consortium name="DOE Joint Genome Institute"/>
            <person name="Mondo S.J."/>
            <person name="Amses K.R."/>
            <person name="Simmons D.R."/>
            <person name="Longcore J.E."/>
            <person name="Seto K."/>
            <person name="Alves G.H."/>
            <person name="Bonds A.E."/>
            <person name="Quandt C.A."/>
            <person name="Davis W.J."/>
            <person name="Chang Y."/>
            <person name="Letcher P.M."/>
            <person name="Powell M.J."/>
            <person name="Kuo A."/>
            <person name="Labutti K."/>
            <person name="Pangilinan J."/>
            <person name="Andreopoulos W."/>
            <person name="Tritt A."/>
            <person name="Riley R."/>
            <person name="Hundley H."/>
            <person name="Johnson J."/>
            <person name="Lipzen A."/>
            <person name="Barry K."/>
            <person name="Berbee M.L."/>
            <person name="Buchler N.E."/>
            <person name="Grigoriev I.V."/>
            <person name="Spatafora J.W."/>
            <person name="Stajich J.E."/>
            <person name="James T.Y."/>
        </authorList>
    </citation>
    <scope>NUCLEOTIDE SEQUENCE</scope>
    <source>
        <strain evidence="9">AG</strain>
    </source>
</reference>
<feature type="region of interest" description="Disordered" evidence="8">
    <location>
        <begin position="92"/>
        <end position="136"/>
    </location>
</feature>
<dbReference type="RefSeq" id="XP_051442325.1">
    <property type="nucleotide sequence ID" value="XM_051590910.1"/>
</dbReference>
<organism evidence="9 10">
    <name type="scientific">Umbelopsis ramanniana AG</name>
    <dbReference type="NCBI Taxonomy" id="1314678"/>
    <lineage>
        <taxon>Eukaryota</taxon>
        <taxon>Fungi</taxon>
        <taxon>Fungi incertae sedis</taxon>
        <taxon>Mucoromycota</taxon>
        <taxon>Mucoromycotina</taxon>
        <taxon>Umbelopsidomycetes</taxon>
        <taxon>Umbelopsidales</taxon>
        <taxon>Umbelopsidaceae</taxon>
        <taxon>Umbelopsis</taxon>
    </lineage>
</organism>
<feature type="compositionally biased region" description="Polar residues" evidence="8">
    <location>
        <begin position="482"/>
        <end position="496"/>
    </location>
</feature>
<protein>
    <recommendedName>
        <fullName evidence="7">Transcription initiation factor IIF subunit alpha</fullName>
    </recommendedName>
</protein>
<evidence type="ECO:0000256" key="8">
    <source>
        <dbReference type="SAM" id="MobiDB-lite"/>
    </source>
</evidence>
<evidence type="ECO:0000256" key="4">
    <source>
        <dbReference type="ARBA" id="ARBA00023125"/>
    </source>
</evidence>
<dbReference type="Proteomes" id="UP001206595">
    <property type="component" value="Unassembled WGS sequence"/>
</dbReference>
<keyword evidence="5 7" id="KW-0804">Transcription</keyword>
<feature type="compositionally biased region" description="Polar residues" evidence="8">
    <location>
        <begin position="1"/>
        <end position="11"/>
    </location>
</feature>
<comment type="subcellular location">
    <subcellularLocation>
        <location evidence="1 7">Nucleus</location>
    </subcellularLocation>
</comment>
<evidence type="ECO:0000256" key="5">
    <source>
        <dbReference type="ARBA" id="ARBA00023163"/>
    </source>
</evidence>
<feature type="compositionally biased region" description="Acidic residues" evidence="8">
    <location>
        <begin position="299"/>
        <end position="327"/>
    </location>
</feature>
<dbReference type="GO" id="GO:0006367">
    <property type="term" value="P:transcription initiation at RNA polymerase II promoter"/>
    <property type="evidence" value="ECO:0007669"/>
    <property type="project" value="InterPro"/>
</dbReference>
<dbReference type="GO" id="GO:0016251">
    <property type="term" value="F:RNA polymerase II general transcription initiation factor activity"/>
    <property type="evidence" value="ECO:0007669"/>
    <property type="project" value="TreeGrafter"/>
</dbReference>
<dbReference type="GeneID" id="75916253"/>
<feature type="region of interest" description="Disordered" evidence="8">
    <location>
        <begin position="234"/>
        <end position="356"/>
    </location>
</feature>
<dbReference type="Pfam" id="PF05793">
    <property type="entry name" value="TFIIF_alpha"/>
    <property type="match status" value="1"/>
</dbReference>
<evidence type="ECO:0000256" key="7">
    <source>
        <dbReference type="RuleBase" id="RU366044"/>
    </source>
</evidence>
<reference evidence="9" key="2">
    <citation type="journal article" date="2022" name="Proc. Natl. Acad. Sci. U.S.A.">
        <title>Diploid-dominant life cycles characterize the early evolution of Fungi.</title>
        <authorList>
            <person name="Amses K.R."/>
            <person name="Simmons D.R."/>
            <person name="Longcore J.E."/>
            <person name="Mondo S.J."/>
            <person name="Seto K."/>
            <person name="Jeronimo G.H."/>
            <person name="Bonds A.E."/>
            <person name="Quandt C.A."/>
            <person name="Davis W.J."/>
            <person name="Chang Y."/>
            <person name="Federici B.A."/>
            <person name="Kuo A."/>
            <person name="LaButti K."/>
            <person name="Pangilinan J."/>
            <person name="Andreopoulos W."/>
            <person name="Tritt A."/>
            <person name="Riley R."/>
            <person name="Hundley H."/>
            <person name="Johnson J."/>
            <person name="Lipzen A."/>
            <person name="Barry K."/>
            <person name="Lang B.F."/>
            <person name="Cuomo C.A."/>
            <person name="Buchler N.E."/>
            <person name="Grigoriev I.V."/>
            <person name="Spatafora J.W."/>
            <person name="Stajich J.E."/>
            <person name="James T.Y."/>
        </authorList>
    </citation>
    <scope>NUCLEOTIDE SEQUENCE</scope>
    <source>
        <strain evidence="9">AG</strain>
    </source>
</reference>
<evidence type="ECO:0000256" key="1">
    <source>
        <dbReference type="ARBA" id="ARBA00004123"/>
    </source>
</evidence>
<dbReference type="InterPro" id="IPR008851">
    <property type="entry name" value="TFIIF-alpha"/>
</dbReference>
<keyword evidence="4 7" id="KW-0238">DNA-binding</keyword>
<dbReference type="InterPro" id="IPR011039">
    <property type="entry name" value="TFIIF_interaction"/>
</dbReference>
<evidence type="ECO:0000256" key="3">
    <source>
        <dbReference type="ARBA" id="ARBA00023015"/>
    </source>
</evidence>
<comment type="similarity">
    <text evidence="2 7">Belongs to the TFIIF alpha subunit family.</text>
</comment>
<evidence type="ECO:0000256" key="2">
    <source>
        <dbReference type="ARBA" id="ARBA00005249"/>
    </source>
</evidence>
<dbReference type="AlphaFoldDB" id="A0AAD5HC93"/>
<dbReference type="GO" id="GO:0032968">
    <property type="term" value="P:positive regulation of transcription elongation by RNA polymerase II"/>
    <property type="evidence" value="ECO:0007669"/>
    <property type="project" value="InterPro"/>
</dbReference>
<dbReference type="EMBL" id="MU620942">
    <property type="protein sequence ID" value="KAI8577321.1"/>
    <property type="molecule type" value="Genomic_DNA"/>
</dbReference>
<evidence type="ECO:0000313" key="9">
    <source>
        <dbReference type="EMBL" id="KAI8577321.1"/>
    </source>
</evidence>
<feature type="region of interest" description="Disordered" evidence="8">
    <location>
        <begin position="375"/>
        <end position="545"/>
    </location>
</feature>
<dbReference type="SUPFAM" id="SSF50916">
    <property type="entry name" value="Rap30/74 interaction domains"/>
    <property type="match status" value="1"/>
</dbReference>
<feature type="compositionally biased region" description="Basic and acidic residues" evidence="8">
    <location>
        <begin position="328"/>
        <end position="339"/>
    </location>
</feature>
<feature type="compositionally biased region" description="Polar residues" evidence="8">
    <location>
        <begin position="41"/>
        <end position="66"/>
    </location>
</feature>
<dbReference type="PANTHER" id="PTHR13011">
    <property type="entry name" value="TFIIF-ALPHA"/>
    <property type="match status" value="1"/>
</dbReference>
<evidence type="ECO:0000313" key="10">
    <source>
        <dbReference type="Proteomes" id="UP001206595"/>
    </source>
</evidence>
<sequence>MSSIYRTNNVNRGGSPRPMGRGRGVPGRPLARHPPGMGNKLNGQAGSQAHSLPPLTSQDFPLMSSSKGEAHNIMNFKSIKPVMLENFTPPLKLQRKDPHAPPPQPNPEPIAGTSETVNEEPSRGPKTGADTSLIAPMGGATRNKQMLFKKRTRQIFLAKEDTRKLREEEQKPWVLEDFDNQNAFVGTLEGGQKSDYMLFVFAENGFKVVPVDKWYKFNSKISYQTMSLDEAEEHYKRQQKTESSRWLTARKPKTEDMETEEAAAPSQRDRFKTVDSGNTGVKSEDEDDGGGKRRGGNDSDIDDIDFEEVFQDDEEMAAEMEVEDDETKDVKARVKKETKGYMPGGDETVEDFDEKDISLTNEGKQMRKLVRNLEKNNVYDSDDDHDPYASSTGDLGSSDDDDDSNKSDAETKKKNEAAVPKKVSTPTKPTLAQKKLAMANRKPLSKPIGRPHSPSLHNVKRERSLSSAASSRASSPVHRGSLSPTHPGSTSDTTNGAKKRQSSEISDGESETKRMRKAAGSASPPPHSTPSGSPAPSATDADGDLITEAEVVNALRGKRLTTKEFLSVFRKRLKKDRNKDIITGLLKKVARHVDSGNPKEKLLELKPDYQ</sequence>
<proteinExistence type="inferred from homology"/>
<dbReference type="GO" id="GO:0003677">
    <property type="term" value="F:DNA binding"/>
    <property type="evidence" value="ECO:0007669"/>
    <property type="project" value="UniProtKB-KW"/>
</dbReference>
<keyword evidence="3 7" id="KW-0805">Transcription regulation</keyword>
<comment type="caution">
    <text evidence="9">The sequence shown here is derived from an EMBL/GenBank/DDBJ whole genome shotgun (WGS) entry which is preliminary data.</text>
</comment>
<dbReference type="PANTHER" id="PTHR13011:SF0">
    <property type="entry name" value="GENERAL TRANSCRIPTION FACTOR IIF SUBUNIT 1"/>
    <property type="match status" value="1"/>
</dbReference>